<dbReference type="NCBIfam" id="TIGR00066">
    <property type="entry name" value="g_glut_trans"/>
    <property type="match status" value="1"/>
</dbReference>
<dbReference type="SUPFAM" id="SSF56235">
    <property type="entry name" value="N-terminal nucleophile aminohydrolases (Ntn hydrolases)"/>
    <property type="match status" value="1"/>
</dbReference>
<gene>
    <name evidence="12" type="ORF">MiSe_53300</name>
</gene>
<name>A0AAV3XG85_9CYAN</name>
<dbReference type="Gene3D" id="3.60.20.40">
    <property type="match status" value="1"/>
</dbReference>
<evidence type="ECO:0000256" key="4">
    <source>
        <dbReference type="ARBA" id="ARBA00022679"/>
    </source>
</evidence>
<evidence type="ECO:0000256" key="9">
    <source>
        <dbReference type="PIRSR" id="PIRSR600101-1"/>
    </source>
</evidence>
<dbReference type="PANTHER" id="PTHR43199">
    <property type="entry name" value="GLUTATHIONE HYDROLASE"/>
    <property type="match status" value="1"/>
</dbReference>
<feature type="binding site" evidence="10">
    <location>
        <position position="420"/>
    </location>
    <ligand>
        <name>L-glutamate</name>
        <dbReference type="ChEBI" id="CHEBI:29985"/>
    </ligand>
</feature>
<evidence type="ECO:0000256" key="6">
    <source>
        <dbReference type="ARBA" id="ARBA00023145"/>
    </source>
</evidence>
<dbReference type="EC" id="3.4.19.13" evidence="11"/>
<accession>A0AAV3XG85</accession>
<keyword evidence="13" id="KW-1185">Reference proteome</keyword>
<dbReference type="GO" id="GO:0103068">
    <property type="term" value="F:leukotriene C4 gamma-glutamyl transferase activity"/>
    <property type="evidence" value="ECO:0007669"/>
    <property type="project" value="UniProtKB-EC"/>
</dbReference>
<dbReference type="Gene3D" id="1.10.246.130">
    <property type="match status" value="1"/>
</dbReference>
<feature type="binding site" evidence="10">
    <location>
        <position position="379"/>
    </location>
    <ligand>
        <name>L-glutamate</name>
        <dbReference type="ChEBI" id="CHEBI:29985"/>
    </ligand>
</feature>
<sequence>MSQKIRGAVAAGHHKTAAAGIEMFRNGGNAFDAAVAAILASFVAEPMLTSVAGGGFLLAHTGENRNILFDFFTQTTRQKKSIGDINFYPVDVNFGDAIQSFHIGLGSMAVPGNILGVFHVHQKLGRLPFHVVAEPAIHYAKNGIQISEFQAYCLNLLKPIIMASPESRKVYAPNGKLLQPGDIVVMQDLAASLTELVENGAREFYSGEIAHRLVKDCQENGGYLTLEDLENYRVIEREPLGINYRDRILLTNPPPSSGGTLMAFAFQLISTIDLNKIEFGSEYHLQLMAQVMRLTNQARTDGYDAYIYQQDIARKFLSNEHFQPDERELTELVNKWGSTTHISVIDSEGNAASVTTSNGEGSGYVIPGTGIMVNNMLGEEDLNPSGFHNWPLNRRISSMMSPTIVLKDGQPEIVLGSGGSKRIRTAILQVISNLIDFEMPVDRAVESPRVHLENGRFHLEPGFEPEKVTNATLPNGSEMVLWNQKNMFFGGVNTVITNLNGLMTGAGDPRRQGVVAIA</sequence>
<evidence type="ECO:0000256" key="1">
    <source>
        <dbReference type="ARBA" id="ARBA00001049"/>
    </source>
</evidence>
<evidence type="ECO:0000256" key="3">
    <source>
        <dbReference type="ARBA" id="ARBA00009381"/>
    </source>
</evidence>
<keyword evidence="11" id="KW-0317">Glutathione biosynthesis</keyword>
<evidence type="ECO:0000256" key="10">
    <source>
        <dbReference type="PIRSR" id="PIRSR600101-2"/>
    </source>
</evidence>
<comment type="caution">
    <text evidence="12">The sequence shown here is derived from an EMBL/GenBank/DDBJ whole genome shotgun (WGS) entry which is preliminary data.</text>
</comment>
<dbReference type="PANTHER" id="PTHR43199:SF1">
    <property type="entry name" value="GLUTATHIONE HYDROLASE PROENZYME"/>
    <property type="match status" value="1"/>
</dbReference>
<evidence type="ECO:0000313" key="12">
    <source>
        <dbReference type="EMBL" id="GET40521.1"/>
    </source>
</evidence>
<dbReference type="EMBL" id="BLAY01000093">
    <property type="protein sequence ID" value="GET40521.1"/>
    <property type="molecule type" value="Genomic_DNA"/>
</dbReference>
<comment type="pathway">
    <text evidence="11">Sulfur metabolism; glutathione metabolism.</text>
</comment>
<dbReference type="GO" id="GO:0006751">
    <property type="term" value="P:glutathione catabolic process"/>
    <property type="evidence" value="ECO:0007669"/>
    <property type="project" value="UniProtKB-UniRule"/>
</dbReference>
<comment type="catalytic activity">
    <reaction evidence="2 11">
        <text>glutathione + H2O = L-cysteinylglycine + L-glutamate</text>
        <dbReference type="Rhea" id="RHEA:28807"/>
        <dbReference type="ChEBI" id="CHEBI:15377"/>
        <dbReference type="ChEBI" id="CHEBI:29985"/>
        <dbReference type="ChEBI" id="CHEBI:57925"/>
        <dbReference type="ChEBI" id="CHEBI:61694"/>
        <dbReference type="EC" id="3.4.19.13"/>
    </reaction>
</comment>
<evidence type="ECO:0000256" key="8">
    <source>
        <dbReference type="ARBA" id="ARBA00047417"/>
    </source>
</evidence>
<proteinExistence type="inferred from homology"/>
<evidence type="ECO:0000256" key="11">
    <source>
        <dbReference type="RuleBase" id="RU368036"/>
    </source>
</evidence>
<keyword evidence="6 11" id="KW-0865">Zymogen</keyword>
<comment type="similarity">
    <text evidence="3 11">Belongs to the gamma-glutamyltransferase family.</text>
</comment>
<comment type="catalytic activity">
    <reaction evidence="1 11">
        <text>an S-substituted glutathione + H2O = an S-substituted L-cysteinylglycine + L-glutamate</text>
        <dbReference type="Rhea" id="RHEA:59468"/>
        <dbReference type="ChEBI" id="CHEBI:15377"/>
        <dbReference type="ChEBI" id="CHEBI:29985"/>
        <dbReference type="ChEBI" id="CHEBI:90779"/>
        <dbReference type="ChEBI" id="CHEBI:143103"/>
        <dbReference type="EC" id="3.4.19.13"/>
    </reaction>
</comment>
<evidence type="ECO:0000256" key="5">
    <source>
        <dbReference type="ARBA" id="ARBA00022801"/>
    </source>
</evidence>
<evidence type="ECO:0000256" key="7">
    <source>
        <dbReference type="ARBA" id="ARBA00023315"/>
    </source>
</evidence>
<keyword evidence="4 11" id="KW-0808">Transferase</keyword>
<comment type="subunit">
    <text evidence="11">This enzyme consists of two polypeptide chains, which are synthesized in precursor form from a single polypeptide.</text>
</comment>
<dbReference type="Pfam" id="PF01019">
    <property type="entry name" value="G_glu_transpept"/>
    <property type="match status" value="1"/>
</dbReference>
<dbReference type="InterPro" id="IPR051792">
    <property type="entry name" value="GGT_bact"/>
</dbReference>
<feature type="active site" description="Nucleophile" evidence="9">
    <location>
        <position position="339"/>
    </location>
</feature>
<dbReference type="GO" id="GO:0006750">
    <property type="term" value="P:glutathione biosynthetic process"/>
    <property type="evidence" value="ECO:0007669"/>
    <property type="project" value="UniProtKB-KW"/>
</dbReference>
<dbReference type="AlphaFoldDB" id="A0AAV3XG85"/>
<reference evidence="12" key="1">
    <citation type="submission" date="2019-10" db="EMBL/GenBank/DDBJ databases">
        <title>Draft genome sequece of Microseira wollei NIES-4236.</title>
        <authorList>
            <person name="Yamaguchi H."/>
            <person name="Suzuki S."/>
            <person name="Kawachi M."/>
        </authorList>
    </citation>
    <scope>NUCLEOTIDE SEQUENCE</scope>
    <source>
        <strain evidence="12">NIES-4236</strain>
    </source>
</reference>
<dbReference type="Proteomes" id="UP001050975">
    <property type="component" value="Unassembled WGS sequence"/>
</dbReference>
<comment type="catalytic activity">
    <reaction evidence="8 11">
        <text>an N-terminal (5-L-glutamyl)-[peptide] + an alpha-amino acid = 5-L-glutamyl amino acid + an N-terminal L-alpha-aminoacyl-[peptide]</text>
        <dbReference type="Rhea" id="RHEA:23904"/>
        <dbReference type="Rhea" id="RHEA-COMP:9780"/>
        <dbReference type="Rhea" id="RHEA-COMP:9795"/>
        <dbReference type="ChEBI" id="CHEBI:77644"/>
        <dbReference type="ChEBI" id="CHEBI:78597"/>
        <dbReference type="ChEBI" id="CHEBI:78599"/>
        <dbReference type="ChEBI" id="CHEBI:78608"/>
        <dbReference type="EC" id="2.3.2.2"/>
    </reaction>
</comment>
<dbReference type="GO" id="GO:0036374">
    <property type="term" value="F:glutathione hydrolase activity"/>
    <property type="evidence" value="ECO:0007669"/>
    <property type="project" value="UniProtKB-UniRule"/>
</dbReference>
<evidence type="ECO:0000256" key="2">
    <source>
        <dbReference type="ARBA" id="ARBA00001089"/>
    </source>
</evidence>
<evidence type="ECO:0000313" key="13">
    <source>
        <dbReference type="Proteomes" id="UP001050975"/>
    </source>
</evidence>
<comment type="PTM">
    <text evidence="11">Cleaved by autocatalysis into a large and a small subunit.</text>
</comment>
<organism evidence="12 13">
    <name type="scientific">Microseira wollei NIES-4236</name>
    <dbReference type="NCBI Taxonomy" id="2530354"/>
    <lineage>
        <taxon>Bacteria</taxon>
        <taxon>Bacillati</taxon>
        <taxon>Cyanobacteriota</taxon>
        <taxon>Cyanophyceae</taxon>
        <taxon>Oscillatoriophycideae</taxon>
        <taxon>Aerosakkonematales</taxon>
        <taxon>Aerosakkonemataceae</taxon>
        <taxon>Microseira</taxon>
    </lineage>
</organism>
<protein>
    <recommendedName>
        <fullName evidence="11">Glutathione hydrolase proenzyme</fullName>
        <ecNumber evidence="11">2.3.2.2</ecNumber>
        <ecNumber evidence="11">3.4.19.13</ecNumber>
    </recommendedName>
    <component>
        <recommendedName>
            <fullName evidence="11">Glutathione hydrolase large chain</fullName>
        </recommendedName>
    </component>
    <component>
        <recommendedName>
            <fullName evidence="11">Glutathione hydrolase small chain</fullName>
        </recommendedName>
    </component>
</protein>
<dbReference type="InterPro" id="IPR043137">
    <property type="entry name" value="GGT_ssub_C"/>
</dbReference>
<keyword evidence="7 11" id="KW-0012">Acyltransferase</keyword>
<dbReference type="InterPro" id="IPR000101">
    <property type="entry name" value="GGT_peptidase"/>
</dbReference>
<dbReference type="InterPro" id="IPR043138">
    <property type="entry name" value="GGT_lsub"/>
</dbReference>
<dbReference type="RefSeq" id="WP_226586402.1">
    <property type="nucleotide sequence ID" value="NZ_BLAY01000093.1"/>
</dbReference>
<dbReference type="EC" id="2.3.2.2" evidence="11"/>
<dbReference type="InterPro" id="IPR029055">
    <property type="entry name" value="Ntn_hydrolases_N"/>
</dbReference>
<keyword evidence="5 11" id="KW-0378">Hydrolase</keyword>
<dbReference type="PRINTS" id="PR01210">
    <property type="entry name" value="GGTRANSPTASE"/>
</dbReference>